<dbReference type="SUPFAM" id="SSF51445">
    <property type="entry name" value="(Trans)glycosidases"/>
    <property type="match status" value="1"/>
</dbReference>
<reference evidence="5 6" key="1">
    <citation type="submission" date="2018-03" db="EMBL/GenBank/DDBJ databases">
        <title>Genomic Encyclopedia of Archaeal and Bacterial Type Strains, Phase II (KMG-II): from individual species to whole genera.</title>
        <authorList>
            <person name="Goeker M."/>
        </authorList>
    </citation>
    <scope>NUCLEOTIDE SEQUENCE [LARGE SCALE GENOMIC DNA]</scope>
    <source>
        <strain evidence="5 6">DSM 29057</strain>
    </source>
</reference>
<dbReference type="OrthoDB" id="9806009at2"/>
<dbReference type="PANTHER" id="PTHR10357">
    <property type="entry name" value="ALPHA-AMYLASE FAMILY MEMBER"/>
    <property type="match status" value="1"/>
</dbReference>
<comment type="caution">
    <text evidence="5">The sequence shown here is derived from an EMBL/GenBank/DDBJ whole genome shotgun (WGS) entry which is preliminary data.</text>
</comment>
<keyword evidence="3" id="KW-0326">Glycosidase</keyword>
<dbReference type="EMBL" id="PYAS01000001">
    <property type="protein sequence ID" value="PSL33791.1"/>
    <property type="molecule type" value="Genomic_DNA"/>
</dbReference>
<dbReference type="PANTHER" id="PTHR10357:SF179">
    <property type="entry name" value="NEUTRAL AND BASIC AMINO ACID TRANSPORT PROTEIN RBAT"/>
    <property type="match status" value="1"/>
</dbReference>
<organism evidence="5 6">
    <name type="scientific">Dyadobacter jiangsuensis</name>
    <dbReference type="NCBI Taxonomy" id="1591085"/>
    <lineage>
        <taxon>Bacteria</taxon>
        <taxon>Pseudomonadati</taxon>
        <taxon>Bacteroidota</taxon>
        <taxon>Cytophagia</taxon>
        <taxon>Cytophagales</taxon>
        <taxon>Spirosomataceae</taxon>
        <taxon>Dyadobacter</taxon>
    </lineage>
</organism>
<sequence>MEHTTAIFPTVPTSAQHKWWQHGIIYQVYPRSFQDSNNDGVGDLKGIVTRLDYLQWLGIDCLWLSPVFASPMADFGYDISDYRGIHPLFGNMDDFDELLNEVHRRGMKLLLDLVPNHTSDQHPWFLESRSSRDNPKRDWYIWHDGKEDRSVPNNWLSVFGGPAWEWDVHTGQYYYHAFLKEQPDLNWRHPEVQRAMLDVMRFWLEKGVDGFRVDVMWHMIKDSQLRDNPPAPNTAGNTANPLYDDFLPVYSTDQPEVHQIVRMMRELTDAFDDRVLIGEIYLPIPKLVTYYGEGNSGAHLPFNFQLLTLPWNAREIAGAIDAYEGALPAESWPNWVLGNHDKPRIASRVGLSQARIAAMLLLTLRGTPTIYYGDEIGMTDVPIPVDEMVDPQGLHMPDLNISRDPSRTPMQWGPGINAGFSARKPWLRLPYNAARVNVEKQKGDLHSMLSFYRRLIDIRRRSAALSVGSYSPVYSDGQLISYLRQEHEETFLIILNLSHRPAYFRTPSAAYKGIIKLSTEEERIGMHVAGVITLAGDEGIIVQIDDQELTYPHHEG</sequence>
<keyword evidence="6" id="KW-1185">Reference proteome</keyword>
<dbReference type="Pfam" id="PF00128">
    <property type="entry name" value="Alpha-amylase"/>
    <property type="match status" value="1"/>
</dbReference>
<protein>
    <submittedName>
        <fullName evidence="5">Alpha-glucosidase</fullName>
    </submittedName>
</protein>
<proteinExistence type="inferred from homology"/>
<evidence type="ECO:0000313" key="6">
    <source>
        <dbReference type="Proteomes" id="UP000241964"/>
    </source>
</evidence>
<dbReference type="Gene3D" id="3.20.20.80">
    <property type="entry name" value="Glycosidases"/>
    <property type="match status" value="2"/>
</dbReference>
<dbReference type="Gene3D" id="2.60.40.1180">
    <property type="entry name" value="Golgi alpha-mannosidase II"/>
    <property type="match status" value="1"/>
</dbReference>
<dbReference type="SUPFAM" id="SSF51011">
    <property type="entry name" value="Glycosyl hydrolase domain"/>
    <property type="match status" value="1"/>
</dbReference>
<evidence type="ECO:0000256" key="2">
    <source>
        <dbReference type="ARBA" id="ARBA00022801"/>
    </source>
</evidence>
<dbReference type="AlphaFoldDB" id="A0A2P8GIK9"/>
<dbReference type="CDD" id="cd11331">
    <property type="entry name" value="AmyAc_OligoGlu_like"/>
    <property type="match status" value="1"/>
</dbReference>
<dbReference type="RefSeq" id="WP_106593480.1">
    <property type="nucleotide sequence ID" value="NZ_PYAS01000001.1"/>
</dbReference>
<dbReference type="SMART" id="SM00642">
    <property type="entry name" value="Aamy"/>
    <property type="match status" value="1"/>
</dbReference>
<gene>
    <name evidence="5" type="ORF">CLV60_101160</name>
</gene>
<dbReference type="InterPro" id="IPR017853">
    <property type="entry name" value="GH"/>
</dbReference>
<evidence type="ECO:0000256" key="3">
    <source>
        <dbReference type="ARBA" id="ARBA00023295"/>
    </source>
</evidence>
<dbReference type="Proteomes" id="UP000241964">
    <property type="component" value="Unassembled WGS sequence"/>
</dbReference>
<keyword evidence="2" id="KW-0378">Hydrolase</keyword>
<dbReference type="InterPro" id="IPR006047">
    <property type="entry name" value="GH13_cat_dom"/>
</dbReference>
<comment type="similarity">
    <text evidence="1">Belongs to the glycosyl hydrolase 13 family.</text>
</comment>
<feature type="domain" description="Glycosyl hydrolase family 13 catalytic" evidence="4">
    <location>
        <begin position="27"/>
        <end position="407"/>
    </location>
</feature>
<dbReference type="Gene3D" id="3.90.400.10">
    <property type="entry name" value="Oligo-1,6-glucosidase, Domain 2"/>
    <property type="match status" value="1"/>
</dbReference>
<dbReference type="GO" id="GO:0009313">
    <property type="term" value="P:oligosaccharide catabolic process"/>
    <property type="evidence" value="ECO:0007669"/>
    <property type="project" value="TreeGrafter"/>
</dbReference>
<name>A0A2P8GIK9_9BACT</name>
<dbReference type="InterPro" id="IPR013780">
    <property type="entry name" value="Glyco_hydro_b"/>
</dbReference>
<evidence type="ECO:0000313" key="5">
    <source>
        <dbReference type="EMBL" id="PSL33791.1"/>
    </source>
</evidence>
<dbReference type="FunFam" id="3.90.400.10:FF:000002">
    <property type="entry name" value="Sucrose isomerase"/>
    <property type="match status" value="1"/>
</dbReference>
<evidence type="ECO:0000259" key="4">
    <source>
        <dbReference type="SMART" id="SM00642"/>
    </source>
</evidence>
<dbReference type="GO" id="GO:0004556">
    <property type="term" value="F:alpha-amylase activity"/>
    <property type="evidence" value="ECO:0007669"/>
    <property type="project" value="TreeGrafter"/>
</dbReference>
<dbReference type="InterPro" id="IPR045857">
    <property type="entry name" value="O16G_dom_2"/>
</dbReference>
<evidence type="ECO:0000256" key="1">
    <source>
        <dbReference type="ARBA" id="ARBA00008061"/>
    </source>
</evidence>
<accession>A0A2P8GIK9</accession>